<organism evidence="4 5">
    <name type="scientific">Cephus cinctus</name>
    <name type="common">Wheat stem sawfly</name>
    <dbReference type="NCBI Taxonomy" id="211228"/>
    <lineage>
        <taxon>Eukaryota</taxon>
        <taxon>Metazoa</taxon>
        <taxon>Ecdysozoa</taxon>
        <taxon>Arthropoda</taxon>
        <taxon>Hexapoda</taxon>
        <taxon>Insecta</taxon>
        <taxon>Pterygota</taxon>
        <taxon>Neoptera</taxon>
        <taxon>Endopterygota</taxon>
        <taxon>Hymenoptera</taxon>
        <taxon>Cephoidea</taxon>
        <taxon>Cephidae</taxon>
        <taxon>Cephus</taxon>
    </lineage>
</organism>
<evidence type="ECO:0000256" key="1">
    <source>
        <dbReference type="SAM" id="MobiDB-lite"/>
    </source>
</evidence>
<dbReference type="Proteomes" id="UP000694920">
    <property type="component" value="Unplaced"/>
</dbReference>
<proteinExistence type="predicted"/>
<feature type="domain" description="RBD" evidence="3">
    <location>
        <begin position="5"/>
        <end position="74"/>
    </location>
</feature>
<name>A0AAJ7BJB5_CEPCN</name>
<dbReference type="GO" id="GO:0005634">
    <property type="term" value="C:nucleus"/>
    <property type="evidence" value="ECO:0007669"/>
    <property type="project" value="TreeGrafter"/>
</dbReference>
<dbReference type="GO" id="GO:0007165">
    <property type="term" value="P:signal transduction"/>
    <property type="evidence" value="ECO:0007669"/>
    <property type="project" value="InterPro"/>
</dbReference>
<dbReference type="GO" id="GO:0042593">
    <property type="term" value="P:glucose homeostasis"/>
    <property type="evidence" value="ECO:0007669"/>
    <property type="project" value="TreeGrafter"/>
</dbReference>
<dbReference type="AlphaFoldDB" id="A0AAJ7BJB5"/>
<dbReference type="InterPro" id="IPR001012">
    <property type="entry name" value="UBX_dom"/>
</dbReference>
<feature type="region of interest" description="Disordered" evidence="1">
    <location>
        <begin position="166"/>
        <end position="205"/>
    </location>
</feature>
<evidence type="ECO:0000259" key="2">
    <source>
        <dbReference type="PROSITE" id="PS50033"/>
    </source>
</evidence>
<dbReference type="RefSeq" id="XP_015587370.1">
    <property type="nucleotide sequence ID" value="XM_015731884.1"/>
</dbReference>
<dbReference type="Pfam" id="PF11470">
    <property type="entry name" value="TUG-UBL1"/>
    <property type="match status" value="1"/>
</dbReference>
<dbReference type="CDD" id="cd16118">
    <property type="entry name" value="UBX2_UBXN9"/>
    <property type="match status" value="1"/>
</dbReference>
<feature type="compositionally biased region" description="Basic and acidic residues" evidence="1">
    <location>
        <begin position="224"/>
        <end position="236"/>
    </location>
</feature>
<dbReference type="InterPro" id="IPR029071">
    <property type="entry name" value="Ubiquitin-like_domsf"/>
</dbReference>
<dbReference type="Gene3D" id="3.10.20.90">
    <property type="entry name" value="Phosphatidylinositol 3-kinase Catalytic Subunit, Chain A, domain 1"/>
    <property type="match status" value="2"/>
</dbReference>
<dbReference type="GO" id="GO:0012506">
    <property type="term" value="C:vesicle membrane"/>
    <property type="evidence" value="ECO:0007669"/>
    <property type="project" value="TreeGrafter"/>
</dbReference>
<feature type="compositionally biased region" description="Basic and acidic residues" evidence="1">
    <location>
        <begin position="244"/>
        <end position="256"/>
    </location>
</feature>
<evidence type="ECO:0000313" key="5">
    <source>
        <dbReference type="RefSeq" id="XP_015587370.1"/>
    </source>
</evidence>
<protein>
    <submittedName>
        <fullName evidence="5">Tether containing UBX domain for GLUT4</fullName>
    </submittedName>
</protein>
<dbReference type="InterPro" id="IPR003116">
    <property type="entry name" value="RBD_dom"/>
</dbReference>
<dbReference type="PROSITE" id="PS50898">
    <property type="entry name" value="RBD"/>
    <property type="match status" value="1"/>
</dbReference>
<feature type="region of interest" description="Disordered" evidence="1">
    <location>
        <begin position="494"/>
        <end position="524"/>
    </location>
</feature>
<dbReference type="GeneID" id="107264041"/>
<accession>A0AAJ7BJB5</accession>
<feature type="compositionally biased region" description="Basic and acidic residues" evidence="1">
    <location>
        <begin position="179"/>
        <end position="192"/>
    </location>
</feature>
<feature type="domain" description="UBX" evidence="2">
    <location>
        <begin position="352"/>
        <end position="427"/>
    </location>
</feature>
<keyword evidence="4" id="KW-1185">Reference proteome</keyword>
<dbReference type="PANTHER" id="PTHR46467:SF1">
    <property type="entry name" value="TETHER CONTAINING UBX DOMAIN FOR GLUT4"/>
    <property type="match status" value="1"/>
</dbReference>
<dbReference type="GO" id="GO:0006886">
    <property type="term" value="P:intracellular protein transport"/>
    <property type="evidence" value="ECO:0007669"/>
    <property type="project" value="TreeGrafter"/>
</dbReference>
<evidence type="ECO:0000259" key="3">
    <source>
        <dbReference type="PROSITE" id="PS50898"/>
    </source>
</evidence>
<dbReference type="InterPro" id="IPR021569">
    <property type="entry name" value="TUG-UBL1"/>
</dbReference>
<dbReference type="InterPro" id="IPR059238">
    <property type="entry name" value="UBX1_UBXN9"/>
</dbReference>
<dbReference type="PANTHER" id="PTHR46467">
    <property type="entry name" value="TETHER CONTAINING UBX DOMAIN FOR GLUT4"/>
    <property type="match status" value="1"/>
</dbReference>
<feature type="compositionally biased region" description="Polar residues" evidence="1">
    <location>
        <begin position="497"/>
        <end position="514"/>
    </location>
</feature>
<dbReference type="CDD" id="cd17075">
    <property type="entry name" value="UBX1_UBXN9"/>
    <property type="match status" value="1"/>
</dbReference>
<dbReference type="PROSITE" id="PS50033">
    <property type="entry name" value="UBX"/>
    <property type="match status" value="1"/>
</dbReference>
<dbReference type="CDD" id="cd16105">
    <property type="entry name" value="Ubl_ASPSCR1_like"/>
    <property type="match status" value="1"/>
</dbReference>
<dbReference type="GO" id="GO:0005737">
    <property type="term" value="C:cytoplasm"/>
    <property type="evidence" value="ECO:0007669"/>
    <property type="project" value="TreeGrafter"/>
</dbReference>
<dbReference type="SUPFAM" id="SSF54236">
    <property type="entry name" value="Ubiquitin-like"/>
    <property type="match status" value="2"/>
</dbReference>
<gene>
    <name evidence="5" type="primary">LOC107264041</name>
</gene>
<feature type="region of interest" description="Disordered" evidence="1">
    <location>
        <begin position="218"/>
        <end position="274"/>
    </location>
</feature>
<reference evidence="5" key="1">
    <citation type="submission" date="2025-08" db="UniProtKB">
        <authorList>
            <consortium name="RefSeq"/>
        </authorList>
    </citation>
    <scope>IDENTIFICATION</scope>
</reference>
<evidence type="ECO:0000313" key="4">
    <source>
        <dbReference type="Proteomes" id="UP000694920"/>
    </source>
</evidence>
<sequence>MAANKSVTVLVPNGRRQNVKVTANTTILQVLEEVCQKHGYNPQEYDVKHYNKVLDVNSIFRFTGLPNNAQLELTACTKPRQESNVTIGIQLESGERLMGDFPPRTPLNQILMKLCPNESFSTAILIYMHREIYGQEDLESTTLKSLGLCSGRAILRLIHRDPSQLKTQAHVYVPSTPKPSKEDNSSEDETRSRPSSSSLIDPHKSLDPITLLRAQKAKLQSLDSSKDNKENQRELIENTNSLKSQKDAEVSDKESSTKSTECIKPNELSISPTEEPTVTFLGERNALLFNQAGAEALPREELPDNFFELTVHDAKALLRDIKKRREELEEAPLQTVSQRELDHNKRTLQQLHKYRRTVIRIQFPDQMVLQGLFGPLETIQTIKDFVKNYLANPDVDFILYTTPPKHILNSEKRLIDEELVPSAILHYSGDSDLKSEIKTKLTDPRAAGLQAVKSRMVMTREDPGTSNMESIENMEVVETTEAIAVTNQEDLVVAGPSRNSSVTENQESSKSGKSQVPKWFKPFK</sequence>
<dbReference type="KEGG" id="ccin:107264041"/>